<evidence type="ECO:0000256" key="4">
    <source>
        <dbReference type="RuleBase" id="RU003345"/>
    </source>
</evidence>
<dbReference type="InterPro" id="IPR029510">
    <property type="entry name" value="Ald_DH_CS_GLU"/>
</dbReference>
<feature type="active site" evidence="3">
    <location>
        <position position="267"/>
    </location>
</feature>
<sequence>MPDDTISTWRQRAADLVLPTGAFINGEFSAASEGNTLPCINPATGQLLAHVAACDATDVDRAVHVARQRVAEGVWAQRSPKARKAVLLKLSALILQHQNELALMESLSMGKPIGDALHADVPGAANVFAWYAETLDKHYDQIAPTDSCALATITREPLGVVAAVVPWNFPLDIAAWKTAPALAMGNSVILKPSEQTPFSALLLAKLAVEAGIPPGVFNVLPGRGEVTGKALGLHPDIDALAFTGSTEVGKYFMDYSAQSNLKPVWLECGGKSANLVFADCANLPLAAEKAAQAIFYNQGEVCSANSRLLVQSSIYEPFLTELQACVNRWRPGDPLDPASSNGAMVDRQHGDRVMAAIEAARAEGAHCLLGGGRVTINGCDNFIQPTIFTHVTPAMAIAREEIFGPVLTVQAFDDEAQAIALANDSCYGLAASVWTGDFTRARRVAAQLNAGTVSVNTVDALDVTLPFGGNKQSGFGRDLSLYALQQYSKLKTTWYQFD</sequence>
<dbReference type="CDD" id="cd07112">
    <property type="entry name" value="ALDH_GABALDH-PuuC"/>
    <property type="match status" value="1"/>
</dbReference>
<dbReference type="GO" id="GO:0004030">
    <property type="term" value="F:aldehyde dehydrogenase [NAD(P)+] activity"/>
    <property type="evidence" value="ECO:0007669"/>
    <property type="project" value="UniProtKB-ARBA"/>
</dbReference>
<evidence type="ECO:0000256" key="3">
    <source>
        <dbReference type="PROSITE-ProRule" id="PRU10007"/>
    </source>
</evidence>
<dbReference type="OrthoDB" id="9812625at2"/>
<dbReference type="InterPro" id="IPR016160">
    <property type="entry name" value="Ald_DH_CS_CYS"/>
</dbReference>
<proteinExistence type="inferred from homology"/>
<dbReference type="RefSeq" id="WP_095848986.1">
    <property type="nucleotide sequence ID" value="NZ_CP014136.1"/>
</dbReference>
<evidence type="ECO:0000259" key="5">
    <source>
        <dbReference type="Pfam" id="PF00171"/>
    </source>
</evidence>
<evidence type="ECO:0000256" key="2">
    <source>
        <dbReference type="ARBA" id="ARBA00023002"/>
    </source>
</evidence>
<organism evidence="6 7">
    <name type="scientific">Gibbsiella quercinecans</name>
    <dbReference type="NCBI Taxonomy" id="929813"/>
    <lineage>
        <taxon>Bacteria</taxon>
        <taxon>Pseudomonadati</taxon>
        <taxon>Pseudomonadota</taxon>
        <taxon>Gammaproteobacteria</taxon>
        <taxon>Enterobacterales</taxon>
        <taxon>Yersiniaceae</taxon>
        <taxon>Gibbsiella</taxon>
    </lineage>
</organism>
<dbReference type="PROSITE" id="PS00687">
    <property type="entry name" value="ALDEHYDE_DEHYDR_GLU"/>
    <property type="match status" value="1"/>
</dbReference>
<dbReference type="Gene3D" id="3.40.309.10">
    <property type="entry name" value="Aldehyde Dehydrogenase, Chain A, domain 2"/>
    <property type="match status" value="1"/>
</dbReference>
<dbReference type="AlphaFoldDB" id="A0A250B8E2"/>
<dbReference type="FunFam" id="3.40.309.10:FF:000012">
    <property type="entry name" value="Betaine aldehyde dehydrogenase"/>
    <property type="match status" value="1"/>
</dbReference>
<dbReference type="FunFam" id="3.40.605.10:FF:000001">
    <property type="entry name" value="Aldehyde dehydrogenase 1"/>
    <property type="match status" value="1"/>
</dbReference>
<dbReference type="KEGG" id="gqu:AWC35_09810"/>
<evidence type="ECO:0000256" key="1">
    <source>
        <dbReference type="ARBA" id="ARBA00009986"/>
    </source>
</evidence>
<dbReference type="Gene3D" id="3.40.605.10">
    <property type="entry name" value="Aldehyde Dehydrogenase, Chain A, domain 1"/>
    <property type="match status" value="1"/>
</dbReference>
<comment type="similarity">
    <text evidence="1 4">Belongs to the aldehyde dehydrogenase family.</text>
</comment>
<dbReference type="Pfam" id="PF00171">
    <property type="entry name" value="Aldedh"/>
    <property type="match status" value="1"/>
</dbReference>
<dbReference type="InterPro" id="IPR015590">
    <property type="entry name" value="Aldehyde_DH_dom"/>
</dbReference>
<dbReference type="PROSITE" id="PS00070">
    <property type="entry name" value="ALDEHYDE_DEHYDR_CYS"/>
    <property type="match status" value="1"/>
</dbReference>
<dbReference type="PANTHER" id="PTHR11699">
    <property type="entry name" value="ALDEHYDE DEHYDROGENASE-RELATED"/>
    <property type="match status" value="1"/>
</dbReference>
<keyword evidence="2 4" id="KW-0560">Oxidoreductase</keyword>
<dbReference type="InterPro" id="IPR016162">
    <property type="entry name" value="Ald_DH_N"/>
</dbReference>
<accession>A0A250B8E2</accession>
<feature type="domain" description="Aldehyde dehydrogenase" evidence="5">
    <location>
        <begin position="32"/>
        <end position="492"/>
    </location>
</feature>
<name>A0A250B8E2_9GAMM</name>
<dbReference type="Proteomes" id="UP000217182">
    <property type="component" value="Chromosome"/>
</dbReference>
<protein>
    <submittedName>
        <fullName evidence="6">Aldehyde dehydrogenase</fullName>
    </submittedName>
</protein>
<reference evidence="6 7" key="1">
    <citation type="submission" date="2016-01" db="EMBL/GenBank/DDBJ databases">
        <authorList>
            <person name="Oliw E.H."/>
        </authorList>
    </citation>
    <scope>NUCLEOTIDE SEQUENCE [LARGE SCALE GENOMIC DNA]</scope>
    <source>
        <strain evidence="6 7">FRB97</strain>
    </source>
</reference>
<evidence type="ECO:0000313" key="6">
    <source>
        <dbReference type="EMBL" id="ATA22411.1"/>
    </source>
</evidence>
<dbReference type="EMBL" id="CP014136">
    <property type="protein sequence ID" value="ATA22411.1"/>
    <property type="molecule type" value="Genomic_DNA"/>
</dbReference>
<evidence type="ECO:0000313" key="7">
    <source>
        <dbReference type="Proteomes" id="UP000217182"/>
    </source>
</evidence>
<dbReference type="InterPro" id="IPR016161">
    <property type="entry name" value="Ald_DH/histidinol_DH"/>
</dbReference>
<keyword evidence="7" id="KW-1185">Reference proteome</keyword>
<gene>
    <name evidence="6" type="ORF">AWC35_09810</name>
</gene>
<dbReference type="InterPro" id="IPR016163">
    <property type="entry name" value="Ald_DH_C"/>
</dbReference>
<dbReference type="SUPFAM" id="SSF53720">
    <property type="entry name" value="ALDH-like"/>
    <property type="match status" value="1"/>
</dbReference>